<gene>
    <name evidence="3" type="ORF">H9816_03515</name>
</gene>
<proteinExistence type="predicted"/>
<feature type="transmembrane region" description="Helical" evidence="2">
    <location>
        <begin position="58"/>
        <end position="78"/>
    </location>
</feature>
<reference evidence="3" key="2">
    <citation type="submission" date="2021-04" db="EMBL/GenBank/DDBJ databases">
        <authorList>
            <person name="Gilroy R."/>
        </authorList>
    </citation>
    <scope>NUCLEOTIDE SEQUENCE</scope>
    <source>
        <strain evidence="3">ChiHjej11B10-19426</strain>
    </source>
</reference>
<dbReference type="AlphaFoldDB" id="A0A9D2DDN7"/>
<evidence type="ECO:0000313" key="3">
    <source>
        <dbReference type="EMBL" id="HIZ14964.1"/>
    </source>
</evidence>
<evidence type="ECO:0000313" key="4">
    <source>
        <dbReference type="Proteomes" id="UP000824014"/>
    </source>
</evidence>
<evidence type="ECO:0000256" key="1">
    <source>
        <dbReference type="SAM" id="MobiDB-lite"/>
    </source>
</evidence>
<dbReference type="Proteomes" id="UP000824014">
    <property type="component" value="Unassembled WGS sequence"/>
</dbReference>
<comment type="caution">
    <text evidence="3">The sequence shown here is derived from an EMBL/GenBank/DDBJ whole genome shotgun (WGS) entry which is preliminary data.</text>
</comment>
<reference evidence="3" key="1">
    <citation type="journal article" date="2021" name="PeerJ">
        <title>Extensive microbial diversity within the chicken gut microbiome revealed by metagenomics and culture.</title>
        <authorList>
            <person name="Gilroy R."/>
            <person name="Ravi A."/>
            <person name="Getino M."/>
            <person name="Pursley I."/>
            <person name="Horton D.L."/>
            <person name="Alikhan N.F."/>
            <person name="Baker D."/>
            <person name="Gharbi K."/>
            <person name="Hall N."/>
            <person name="Watson M."/>
            <person name="Adriaenssens E.M."/>
            <person name="Foster-Nyarko E."/>
            <person name="Jarju S."/>
            <person name="Secka A."/>
            <person name="Antonio M."/>
            <person name="Oren A."/>
            <person name="Chaudhuri R.R."/>
            <person name="La Ragione R."/>
            <person name="Hildebrand F."/>
            <person name="Pallen M.J."/>
        </authorList>
    </citation>
    <scope>NUCLEOTIDE SEQUENCE</scope>
    <source>
        <strain evidence="3">ChiHjej11B10-19426</strain>
    </source>
</reference>
<accession>A0A9D2DDN7</accession>
<keyword evidence="2" id="KW-0812">Transmembrane</keyword>
<keyword evidence="2" id="KW-0472">Membrane</keyword>
<dbReference type="EMBL" id="DXCC01000010">
    <property type="protein sequence ID" value="HIZ14964.1"/>
    <property type="molecule type" value="Genomic_DNA"/>
</dbReference>
<evidence type="ECO:0000256" key="2">
    <source>
        <dbReference type="SAM" id="Phobius"/>
    </source>
</evidence>
<organism evidence="3 4">
    <name type="scientific">Candidatus Tidjanibacter faecipullorum</name>
    <dbReference type="NCBI Taxonomy" id="2838766"/>
    <lineage>
        <taxon>Bacteria</taxon>
        <taxon>Pseudomonadati</taxon>
        <taxon>Bacteroidota</taxon>
        <taxon>Bacteroidia</taxon>
        <taxon>Bacteroidales</taxon>
        <taxon>Rikenellaceae</taxon>
        <taxon>Tidjanibacter</taxon>
    </lineage>
</organism>
<keyword evidence="2" id="KW-1133">Transmembrane helix</keyword>
<name>A0A9D2DDN7_9BACT</name>
<protein>
    <submittedName>
        <fullName evidence="3">Outer membrane beta-barrel protein</fullName>
    </submittedName>
</protein>
<sequence length="439" mass="48019">MKIEESQTHDPLDAFERKAGETLRRYEEVPPEAMLARIEQTLAARSAIPVRRTLWRRAYTWTATGIAAAIAAGLLLTLPKTAHRTEALPAASMAQAITPADGTPLSTPETPTSAVPARPVPPQQSAAREMTVPDTAVSAEGLPSLPAREPEPVPESSRTETMPTPPTTHHTIEADEAARTLRARTEAYWDRLIAQDSRPNRRHAADRKIALGAYAGNFGAGQADISSADPTAFSDLFVSQREDSGYALATSLTDENGTPTTPPPGHIPEAFSLRHRLPLNVGLSLAVPLTDRLSLVTGINYSYLYSSGQQQFIASQVAATRELHYLGIPLGLSYTFYRTGRFGFYVQGSGMIEKAVACRETLRITTPQDQNFERYNNRIDGVQWSVGVTAGVDFAFTDHIALYLEPGASYYFRAPSQPENYRTAHPLHFAFRIGLRFGV</sequence>
<feature type="region of interest" description="Disordered" evidence="1">
    <location>
        <begin position="98"/>
        <end position="169"/>
    </location>
</feature>
<feature type="compositionally biased region" description="Polar residues" evidence="1">
    <location>
        <begin position="104"/>
        <end position="113"/>
    </location>
</feature>